<evidence type="ECO:0000256" key="2">
    <source>
        <dbReference type="ARBA" id="ARBA00022448"/>
    </source>
</evidence>
<evidence type="ECO:0000256" key="5">
    <source>
        <dbReference type="ARBA" id="ARBA00022989"/>
    </source>
</evidence>
<dbReference type="SUPFAM" id="SSF161098">
    <property type="entry name" value="MetI-like"/>
    <property type="match status" value="1"/>
</dbReference>
<comment type="caution">
    <text evidence="9">The sequence shown here is derived from an EMBL/GenBank/DDBJ whole genome shotgun (WGS) entry which is preliminary data.</text>
</comment>
<dbReference type="NCBIfam" id="TIGR01097">
    <property type="entry name" value="PhnE"/>
    <property type="match status" value="1"/>
</dbReference>
<evidence type="ECO:0000256" key="6">
    <source>
        <dbReference type="ARBA" id="ARBA00023136"/>
    </source>
</evidence>
<feature type="transmembrane region" description="Helical" evidence="7">
    <location>
        <begin position="214"/>
        <end position="231"/>
    </location>
</feature>
<keyword evidence="10" id="KW-1185">Reference proteome</keyword>
<dbReference type="EMBL" id="JACRSU010000001">
    <property type="protein sequence ID" value="MBC8540217.1"/>
    <property type="molecule type" value="Genomic_DNA"/>
</dbReference>
<dbReference type="PROSITE" id="PS50928">
    <property type="entry name" value="ABC_TM1"/>
    <property type="match status" value="1"/>
</dbReference>
<dbReference type="Pfam" id="PF00528">
    <property type="entry name" value="BPD_transp_1"/>
    <property type="match status" value="1"/>
</dbReference>
<reference evidence="9" key="1">
    <citation type="submission" date="2020-08" db="EMBL/GenBank/DDBJ databases">
        <title>Genome public.</title>
        <authorList>
            <person name="Liu C."/>
            <person name="Sun Q."/>
        </authorList>
    </citation>
    <scope>NUCLEOTIDE SEQUENCE</scope>
    <source>
        <strain evidence="9">H8</strain>
    </source>
</reference>
<dbReference type="PANTHER" id="PTHR30043">
    <property type="entry name" value="PHOSPHONATES TRANSPORT SYSTEM PERMEASE PROTEIN"/>
    <property type="match status" value="1"/>
</dbReference>
<dbReference type="Gene3D" id="1.10.3720.10">
    <property type="entry name" value="MetI-like"/>
    <property type="match status" value="1"/>
</dbReference>
<dbReference type="RefSeq" id="WP_249311322.1">
    <property type="nucleotide sequence ID" value="NZ_JACRSU010000001.1"/>
</dbReference>
<evidence type="ECO:0000313" key="10">
    <source>
        <dbReference type="Proteomes" id="UP000611762"/>
    </source>
</evidence>
<evidence type="ECO:0000256" key="3">
    <source>
        <dbReference type="ARBA" id="ARBA00022475"/>
    </source>
</evidence>
<comment type="subcellular location">
    <subcellularLocation>
        <location evidence="1 7">Cell membrane</location>
        <topology evidence="1 7">Multi-pass membrane protein</topology>
    </subcellularLocation>
</comment>
<keyword evidence="3" id="KW-1003">Cell membrane</keyword>
<proteinExistence type="inferred from homology"/>
<dbReference type="InterPro" id="IPR035906">
    <property type="entry name" value="MetI-like_sf"/>
</dbReference>
<name>A0A926DM30_9FIRM</name>
<keyword evidence="2 7" id="KW-0813">Transport</keyword>
<evidence type="ECO:0000256" key="7">
    <source>
        <dbReference type="RuleBase" id="RU363032"/>
    </source>
</evidence>
<feature type="transmembrane region" description="Helical" evidence="7">
    <location>
        <begin position="20"/>
        <end position="39"/>
    </location>
</feature>
<protein>
    <submittedName>
        <fullName evidence="9">Phosphonate ABC transporter, permease protein PhnE</fullName>
    </submittedName>
</protein>
<feature type="transmembrane region" description="Helical" evidence="7">
    <location>
        <begin position="73"/>
        <end position="106"/>
    </location>
</feature>
<dbReference type="AlphaFoldDB" id="A0A926DM30"/>
<dbReference type="PANTHER" id="PTHR30043:SF1">
    <property type="entry name" value="ABC TRANSPORT SYSTEM PERMEASE PROTEIN P69"/>
    <property type="match status" value="1"/>
</dbReference>
<keyword evidence="5 7" id="KW-1133">Transmembrane helix</keyword>
<feature type="domain" description="ABC transmembrane type-1" evidence="8">
    <location>
        <begin position="74"/>
        <end position="257"/>
    </location>
</feature>
<feature type="transmembrane region" description="Helical" evidence="7">
    <location>
        <begin position="176"/>
        <end position="202"/>
    </location>
</feature>
<dbReference type="Proteomes" id="UP000611762">
    <property type="component" value="Unassembled WGS sequence"/>
</dbReference>
<evidence type="ECO:0000313" key="9">
    <source>
        <dbReference type="EMBL" id="MBC8540217.1"/>
    </source>
</evidence>
<keyword evidence="6 7" id="KW-0472">Membrane</keyword>
<dbReference type="InterPro" id="IPR000515">
    <property type="entry name" value="MetI-like"/>
</dbReference>
<evidence type="ECO:0000256" key="1">
    <source>
        <dbReference type="ARBA" id="ARBA00004651"/>
    </source>
</evidence>
<gene>
    <name evidence="9" type="primary">phnE</name>
    <name evidence="9" type="ORF">H8698_04415</name>
</gene>
<keyword evidence="4 7" id="KW-0812">Transmembrane</keyword>
<dbReference type="CDD" id="cd06261">
    <property type="entry name" value="TM_PBP2"/>
    <property type="match status" value="1"/>
</dbReference>
<accession>A0A926DM30</accession>
<organism evidence="9 10">
    <name type="scientific">Congzhengia minquanensis</name>
    <dbReference type="NCBI Taxonomy" id="2763657"/>
    <lineage>
        <taxon>Bacteria</taxon>
        <taxon>Bacillati</taxon>
        <taxon>Bacillota</taxon>
        <taxon>Clostridia</taxon>
        <taxon>Eubacteriales</taxon>
        <taxon>Oscillospiraceae</taxon>
        <taxon>Congzhengia</taxon>
    </lineage>
</organism>
<evidence type="ECO:0000259" key="8">
    <source>
        <dbReference type="PROSITE" id="PS50928"/>
    </source>
</evidence>
<sequence length="266" mass="29255">MHKKQEKIALVPKKEKRATLAAFLAVTILFLAATIQTQYQPFEFLIKMENFWLFIFKDLLPPKISDFSTIAQGLLQTICMAIAASLFSAIISLILAFLGSNTTAPWKGMKKIIRFLASIQRNIPSMIWTFILIMAFGIGNVVGVLALFITTCGFLIRSFIETIDEVGNESLEALQSVGACRLSVITQVIIPGSLPGFISWLLYSLEVNIRSSTLVGAVGGGGIGLIMMGYIKQFRYHSAMGVILLIAAVVILVDMLTNYLRKKVLA</sequence>
<dbReference type="GO" id="GO:0005886">
    <property type="term" value="C:plasma membrane"/>
    <property type="evidence" value="ECO:0007669"/>
    <property type="project" value="UniProtKB-SubCell"/>
</dbReference>
<dbReference type="GO" id="GO:0015416">
    <property type="term" value="F:ABC-type phosphonate transporter activity"/>
    <property type="evidence" value="ECO:0007669"/>
    <property type="project" value="InterPro"/>
</dbReference>
<feature type="transmembrane region" description="Helical" evidence="7">
    <location>
        <begin position="237"/>
        <end position="260"/>
    </location>
</feature>
<feature type="transmembrane region" description="Helical" evidence="7">
    <location>
        <begin position="127"/>
        <end position="156"/>
    </location>
</feature>
<dbReference type="InterPro" id="IPR005769">
    <property type="entry name" value="PhnE/PtxC"/>
</dbReference>
<evidence type="ECO:0000256" key="4">
    <source>
        <dbReference type="ARBA" id="ARBA00022692"/>
    </source>
</evidence>
<comment type="similarity">
    <text evidence="7">Belongs to the binding-protein-dependent transport system permease family.</text>
</comment>